<dbReference type="Pfam" id="PF01113">
    <property type="entry name" value="DapB_N"/>
    <property type="match status" value="1"/>
</dbReference>
<feature type="domain" description="Dihydrodipicolinate reductase N-terminal" evidence="11">
    <location>
        <begin position="4"/>
        <end position="114"/>
    </location>
</feature>
<proteinExistence type="inferred from homology"/>
<dbReference type="Gene3D" id="3.40.50.720">
    <property type="entry name" value="NAD(P)-binding Rossmann-like Domain"/>
    <property type="match status" value="1"/>
</dbReference>
<evidence type="ECO:0000256" key="6">
    <source>
        <dbReference type="ARBA" id="ARBA00023002"/>
    </source>
</evidence>
<dbReference type="EMBL" id="JACRSN010000010">
    <property type="protein sequence ID" value="MBC8533909.1"/>
    <property type="molecule type" value="Genomic_DNA"/>
</dbReference>
<evidence type="ECO:0000256" key="5">
    <source>
        <dbReference type="ARBA" id="ARBA00022915"/>
    </source>
</evidence>
<dbReference type="PROSITE" id="PS01298">
    <property type="entry name" value="DAPB"/>
    <property type="match status" value="1"/>
</dbReference>
<dbReference type="AlphaFoldDB" id="A0A926DAQ1"/>
<evidence type="ECO:0000256" key="1">
    <source>
        <dbReference type="ARBA" id="ARBA00006642"/>
    </source>
</evidence>
<dbReference type="CDD" id="cd02274">
    <property type="entry name" value="DHDPR_N"/>
    <property type="match status" value="1"/>
</dbReference>
<dbReference type="InterPro" id="IPR036291">
    <property type="entry name" value="NAD(P)-bd_dom_sf"/>
</dbReference>
<comment type="similarity">
    <text evidence="1 9">Belongs to the DapB family.</text>
</comment>
<sequence length="256" mass="27619">MEPIQIVLCGCSGHMGHVVADCVRTRNDAQICAGIDLTDTVGGAFPVFQKPEDVTCHADVLIDFSHPSVLTSLLAYAVKHRVPAVLCSTGYSEAQLAQIRQASQEIPIFKSGNMSLGVNLLIELAKRAASVLGEPFDIEIIEKHHNRKLDAPSGTALMIADGVSEVLPDPMTYTYDRHSRRMPRSKSEIGIHSVRGGTIVGEHEILFAGPQETISITHTAQSREIFALGAVNAAAFMAGKQEPGLYDMTDLLKSTQ</sequence>
<evidence type="ECO:0000259" key="12">
    <source>
        <dbReference type="Pfam" id="PF05173"/>
    </source>
</evidence>
<keyword evidence="8 9" id="KW-0457">Lysine biosynthesis</keyword>
<evidence type="ECO:0000256" key="9">
    <source>
        <dbReference type="HAMAP-Rule" id="MF_00102"/>
    </source>
</evidence>
<dbReference type="GO" id="GO:0016726">
    <property type="term" value="F:oxidoreductase activity, acting on CH or CH2 groups, NAD or NADP as acceptor"/>
    <property type="evidence" value="ECO:0007669"/>
    <property type="project" value="UniProtKB-UniRule"/>
</dbReference>
<comment type="subunit">
    <text evidence="9">Homotetramer.</text>
</comment>
<dbReference type="GO" id="GO:0051287">
    <property type="term" value="F:NAD binding"/>
    <property type="evidence" value="ECO:0007669"/>
    <property type="project" value="UniProtKB-UniRule"/>
</dbReference>
<keyword evidence="2 9" id="KW-0963">Cytoplasm</keyword>
<feature type="domain" description="Dihydrodipicolinate reductase C-terminal" evidence="12">
    <location>
        <begin position="117"/>
        <end position="252"/>
    </location>
</feature>
<dbReference type="GO" id="GO:0050661">
    <property type="term" value="F:NADP binding"/>
    <property type="evidence" value="ECO:0007669"/>
    <property type="project" value="UniProtKB-UniRule"/>
</dbReference>
<evidence type="ECO:0000256" key="7">
    <source>
        <dbReference type="ARBA" id="ARBA00023027"/>
    </source>
</evidence>
<feature type="binding site" evidence="9">
    <location>
        <begin position="87"/>
        <end position="89"/>
    </location>
    <ligand>
        <name>NAD(+)</name>
        <dbReference type="ChEBI" id="CHEBI:57540"/>
    </ligand>
</feature>
<dbReference type="NCBIfam" id="TIGR00036">
    <property type="entry name" value="dapB"/>
    <property type="match status" value="1"/>
</dbReference>
<evidence type="ECO:0000256" key="8">
    <source>
        <dbReference type="ARBA" id="ARBA00023154"/>
    </source>
</evidence>
<dbReference type="InterPro" id="IPR000846">
    <property type="entry name" value="DapB_N"/>
</dbReference>
<keyword evidence="7 9" id="KW-0520">NAD</keyword>
<dbReference type="InterPro" id="IPR022664">
    <property type="entry name" value="DapB_N_CS"/>
</dbReference>
<dbReference type="Pfam" id="PF05173">
    <property type="entry name" value="DapB_C"/>
    <property type="match status" value="1"/>
</dbReference>
<keyword evidence="3 9" id="KW-0028">Amino-acid biosynthesis</keyword>
<evidence type="ECO:0000256" key="4">
    <source>
        <dbReference type="ARBA" id="ARBA00022857"/>
    </source>
</evidence>
<dbReference type="Gene3D" id="3.30.360.10">
    <property type="entry name" value="Dihydrodipicolinate Reductase, domain 2"/>
    <property type="match status" value="1"/>
</dbReference>
<dbReference type="GO" id="GO:0019877">
    <property type="term" value="P:diaminopimelate biosynthetic process"/>
    <property type="evidence" value="ECO:0007669"/>
    <property type="project" value="UniProtKB-UniRule"/>
</dbReference>
<feature type="binding site" evidence="9">
    <location>
        <position position="145"/>
    </location>
    <ligand>
        <name>(S)-2,3,4,5-tetrahydrodipicolinate</name>
        <dbReference type="ChEBI" id="CHEBI:16845"/>
    </ligand>
</feature>
<gene>
    <name evidence="9" type="primary">dapB</name>
    <name evidence="13" type="ORF">IAG03_07815</name>
</gene>
<dbReference type="GO" id="GO:0005829">
    <property type="term" value="C:cytosol"/>
    <property type="evidence" value="ECO:0007669"/>
    <property type="project" value="TreeGrafter"/>
</dbReference>
<comment type="caution">
    <text evidence="9">Was originally thought to be a dihydrodipicolinate reductase (DHDPR), catalyzing the conversion of dihydrodipicolinate to tetrahydrodipicolinate. However, it was shown in E.coli that the substrate of the enzymatic reaction is not dihydrodipicolinate (DHDP) but in fact (2S,4S)-4-hydroxy-2,3,4,5-tetrahydrodipicolinic acid (HTPA), the product released by the DapA-catalyzed reaction.</text>
</comment>
<comment type="pathway">
    <text evidence="9">Amino-acid biosynthesis; L-lysine biosynthesis via DAP pathway; (S)-tetrahydrodipicolinate from L-aspartate: step 4/4.</text>
</comment>
<keyword evidence="6 9" id="KW-0560">Oxidoreductase</keyword>
<dbReference type="Proteomes" id="UP000651482">
    <property type="component" value="Unassembled WGS sequence"/>
</dbReference>
<comment type="caution">
    <text evidence="9">Lacks conserved residue(s) required for the propagation of feature annotation.</text>
</comment>
<comment type="catalytic activity">
    <reaction evidence="9">
        <text>(S)-2,3,4,5-tetrahydrodipicolinate + NADP(+) + H2O = (2S,4S)-4-hydroxy-2,3,4,5-tetrahydrodipicolinate + NADPH + H(+)</text>
        <dbReference type="Rhea" id="RHEA:35331"/>
        <dbReference type="ChEBI" id="CHEBI:15377"/>
        <dbReference type="ChEBI" id="CHEBI:15378"/>
        <dbReference type="ChEBI" id="CHEBI:16845"/>
        <dbReference type="ChEBI" id="CHEBI:57783"/>
        <dbReference type="ChEBI" id="CHEBI:58349"/>
        <dbReference type="ChEBI" id="CHEBI:67139"/>
        <dbReference type="EC" id="1.17.1.8"/>
    </reaction>
</comment>
<feature type="binding site" evidence="9">
    <location>
        <position position="50"/>
    </location>
    <ligand>
        <name>NADP(+)</name>
        <dbReference type="ChEBI" id="CHEBI:58349"/>
    </ligand>
</feature>
<feature type="binding site" evidence="9">
    <location>
        <begin position="10"/>
        <end position="15"/>
    </location>
    <ligand>
        <name>NAD(+)</name>
        <dbReference type="ChEBI" id="CHEBI:57540"/>
    </ligand>
</feature>
<dbReference type="PANTHER" id="PTHR20836">
    <property type="entry name" value="DIHYDRODIPICOLINATE REDUCTASE"/>
    <property type="match status" value="1"/>
</dbReference>
<dbReference type="InterPro" id="IPR022663">
    <property type="entry name" value="DapB_C"/>
</dbReference>
<dbReference type="GO" id="GO:0009089">
    <property type="term" value="P:lysine biosynthetic process via diaminopimelate"/>
    <property type="evidence" value="ECO:0007669"/>
    <property type="project" value="UniProtKB-UniRule"/>
</dbReference>
<dbReference type="PIRSF" id="PIRSF000161">
    <property type="entry name" value="DHPR"/>
    <property type="match status" value="1"/>
</dbReference>
<protein>
    <recommendedName>
        <fullName evidence="9 10">4-hydroxy-tetrahydrodipicolinate reductase</fullName>
        <shortName evidence="9">HTPA reductase</shortName>
        <ecNumber evidence="9 10">1.17.1.8</ecNumber>
    </recommendedName>
</protein>
<keyword evidence="14" id="KW-1185">Reference proteome</keyword>
<evidence type="ECO:0000256" key="3">
    <source>
        <dbReference type="ARBA" id="ARBA00022605"/>
    </source>
</evidence>
<dbReference type="EC" id="1.17.1.8" evidence="9 10"/>
<evidence type="ECO:0000313" key="14">
    <source>
        <dbReference type="Proteomes" id="UP000651482"/>
    </source>
</evidence>
<feature type="active site" description="Proton donor" evidence="9">
    <location>
        <position position="148"/>
    </location>
</feature>
<name>A0A926DAQ1_9FIRM</name>
<evidence type="ECO:0000256" key="10">
    <source>
        <dbReference type="NCBIfam" id="TIGR00036"/>
    </source>
</evidence>
<dbReference type="PANTHER" id="PTHR20836:SF7">
    <property type="entry name" value="4-HYDROXY-TETRAHYDRODIPICOLINATE REDUCTASE"/>
    <property type="match status" value="1"/>
</dbReference>
<comment type="catalytic activity">
    <reaction evidence="9">
        <text>(S)-2,3,4,5-tetrahydrodipicolinate + NAD(+) + H2O = (2S,4S)-4-hydroxy-2,3,4,5-tetrahydrodipicolinate + NADH + H(+)</text>
        <dbReference type="Rhea" id="RHEA:35323"/>
        <dbReference type="ChEBI" id="CHEBI:15377"/>
        <dbReference type="ChEBI" id="CHEBI:15378"/>
        <dbReference type="ChEBI" id="CHEBI:16845"/>
        <dbReference type="ChEBI" id="CHEBI:57540"/>
        <dbReference type="ChEBI" id="CHEBI:57945"/>
        <dbReference type="ChEBI" id="CHEBI:67139"/>
        <dbReference type="EC" id="1.17.1.8"/>
    </reaction>
</comment>
<dbReference type="GO" id="GO:0008839">
    <property type="term" value="F:4-hydroxy-tetrahydrodipicolinate reductase"/>
    <property type="evidence" value="ECO:0007669"/>
    <property type="project" value="UniProtKB-UniRule"/>
</dbReference>
<accession>A0A926DAQ1</accession>
<dbReference type="FunFam" id="3.30.360.10:FF:000009">
    <property type="entry name" value="4-hydroxy-tetrahydrodipicolinate reductase"/>
    <property type="match status" value="1"/>
</dbReference>
<evidence type="ECO:0000256" key="2">
    <source>
        <dbReference type="ARBA" id="ARBA00022490"/>
    </source>
</evidence>
<keyword evidence="5 9" id="KW-0220">Diaminopimelate biosynthesis</keyword>
<feature type="binding site" evidence="9">
    <location>
        <begin position="154"/>
        <end position="155"/>
    </location>
    <ligand>
        <name>(S)-2,3,4,5-tetrahydrodipicolinate</name>
        <dbReference type="ChEBI" id="CHEBI:16845"/>
    </ligand>
</feature>
<evidence type="ECO:0000259" key="11">
    <source>
        <dbReference type="Pfam" id="PF01113"/>
    </source>
</evidence>
<organism evidence="13 14">
    <name type="scientific">Yeguia hominis</name>
    <dbReference type="NCBI Taxonomy" id="2763662"/>
    <lineage>
        <taxon>Bacteria</taxon>
        <taxon>Bacillati</taxon>
        <taxon>Bacillota</taxon>
        <taxon>Clostridia</taxon>
        <taxon>Eubacteriales</taxon>
        <taxon>Yeguiaceae</taxon>
        <taxon>Yeguia</taxon>
    </lineage>
</organism>
<dbReference type="SUPFAM" id="SSF55347">
    <property type="entry name" value="Glyceraldehyde-3-phosphate dehydrogenase-like, C-terminal domain"/>
    <property type="match status" value="1"/>
</dbReference>
<dbReference type="SUPFAM" id="SSF51735">
    <property type="entry name" value="NAD(P)-binding Rossmann-fold domains"/>
    <property type="match status" value="1"/>
</dbReference>
<dbReference type="HAMAP" id="MF_00102">
    <property type="entry name" value="DapB"/>
    <property type="match status" value="1"/>
</dbReference>
<feature type="binding site" evidence="9">
    <location>
        <begin position="111"/>
        <end position="114"/>
    </location>
    <ligand>
        <name>NAD(+)</name>
        <dbReference type="ChEBI" id="CHEBI:57540"/>
    </ligand>
</feature>
<dbReference type="RefSeq" id="WP_249319564.1">
    <property type="nucleotide sequence ID" value="NZ_JACRSN010000010.1"/>
</dbReference>
<feature type="active site" description="Proton donor/acceptor" evidence="9">
    <location>
        <position position="144"/>
    </location>
</feature>
<comment type="function">
    <text evidence="9">Catalyzes the conversion of 4-hydroxy-tetrahydrodipicolinate (HTPA) to tetrahydrodipicolinate.</text>
</comment>
<reference evidence="13" key="1">
    <citation type="submission" date="2020-08" db="EMBL/GenBank/DDBJ databases">
        <title>Genome public.</title>
        <authorList>
            <person name="Liu C."/>
            <person name="Sun Q."/>
        </authorList>
    </citation>
    <scope>NUCLEOTIDE SEQUENCE</scope>
    <source>
        <strain evidence="13">NSJ-40</strain>
    </source>
</reference>
<evidence type="ECO:0000313" key="13">
    <source>
        <dbReference type="EMBL" id="MBC8533909.1"/>
    </source>
</evidence>
<comment type="caution">
    <text evidence="13">The sequence shown here is derived from an EMBL/GenBank/DDBJ whole genome shotgun (WGS) entry which is preliminary data.</text>
</comment>
<dbReference type="InterPro" id="IPR023940">
    <property type="entry name" value="DHDPR_bac"/>
</dbReference>
<keyword evidence="4 9" id="KW-0521">NADP</keyword>
<comment type="subcellular location">
    <subcellularLocation>
        <location evidence="9">Cytoplasm</location>
    </subcellularLocation>
</comment>